<dbReference type="Proteomes" id="UP000628736">
    <property type="component" value="Unassembled WGS sequence"/>
</dbReference>
<proteinExistence type="inferred from homology"/>
<dbReference type="SMART" id="SM00861">
    <property type="entry name" value="Transket_pyr"/>
    <property type="match status" value="1"/>
</dbReference>
<dbReference type="Pfam" id="PF02779">
    <property type="entry name" value="Transket_pyr"/>
    <property type="match status" value="1"/>
</dbReference>
<protein>
    <submittedName>
        <fullName evidence="5">Transketolase family protein</fullName>
    </submittedName>
</protein>
<comment type="similarity">
    <text evidence="2">Belongs to the transketolase family.</text>
</comment>
<evidence type="ECO:0000313" key="6">
    <source>
        <dbReference type="Proteomes" id="UP000628736"/>
    </source>
</evidence>
<dbReference type="InterPro" id="IPR029061">
    <property type="entry name" value="THDP-binding"/>
</dbReference>
<dbReference type="EMBL" id="JACOPO010000007">
    <property type="protein sequence ID" value="MBC5723325.1"/>
    <property type="molecule type" value="Genomic_DNA"/>
</dbReference>
<evidence type="ECO:0000256" key="2">
    <source>
        <dbReference type="ARBA" id="ARBA00007131"/>
    </source>
</evidence>
<dbReference type="CDD" id="cd07033">
    <property type="entry name" value="TPP_PYR_DXS_TK_like"/>
    <property type="match status" value="1"/>
</dbReference>
<dbReference type="AlphaFoldDB" id="A0A8J6IYR1"/>
<dbReference type="SUPFAM" id="SSF52518">
    <property type="entry name" value="Thiamin diphosphate-binding fold (THDP-binding)"/>
    <property type="match status" value="1"/>
</dbReference>
<name>A0A8J6IYR1_9FIRM</name>
<keyword evidence="3" id="KW-0786">Thiamine pyrophosphate</keyword>
<feature type="domain" description="Transketolase-like pyrimidine-binding" evidence="4">
    <location>
        <begin position="5"/>
        <end position="170"/>
    </location>
</feature>
<comment type="cofactor">
    <cofactor evidence="1">
        <name>thiamine diphosphate</name>
        <dbReference type="ChEBI" id="CHEBI:58937"/>
    </cofactor>
</comment>
<organism evidence="5 6">
    <name type="scientific">Flintibacter hominis</name>
    <dbReference type="NCBI Taxonomy" id="2763048"/>
    <lineage>
        <taxon>Bacteria</taxon>
        <taxon>Bacillati</taxon>
        <taxon>Bacillota</taxon>
        <taxon>Clostridia</taxon>
        <taxon>Eubacteriales</taxon>
        <taxon>Flintibacter</taxon>
    </lineage>
</organism>
<sequence length="309" mass="33891">MESKVEMRKIFCDTLIDLAKADERICIVNSDSRQISGTRDFEQAYPDRAFNVGIAEANMVGVAAGLAVSGKRPFVHAFGPFMTRRVLDQLTISLAYSKLNAVLVGLSPGIVAEINGGTHQSYDDIAAVRGIANTTIVEPFDGMQLRQMIPALLDLDGPVYLRYDRAVAPCFYGDDYRYQLGRADILRKGSDVTLISSGIMLTQCLEAAQILKENGIEARVLNMHTIKPIDQEAIIQAARETRGIITVENHNIIGGLGSAVAEVLAENYPAPMRRIGIRDRFGEVGNRAYLRQCLGIDTGDIVKAAMEWK</sequence>
<dbReference type="InterPro" id="IPR005475">
    <property type="entry name" value="Transketolase-like_Pyr-bd"/>
</dbReference>
<reference evidence="5" key="1">
    <citation type="submission" date="2020-08" db="EMBL/GenBank/DDBJ databases">
        <title>Genome public.</title>
        <authorList>
            <person name="Liu C."/>
            <person name="Sun Q."/>
        </authorList>
    </citation>
    <scope>NUCLEOTIDE SEQUENCE</scope>
    <source>
        <strain evidence="5">NSJ-23</strain>
    </source>
</reference>
<dbReference type="Gene3D" id="3.40.50.970">
    <property type="match status" value="1"/>
</dbReference>
<comment type="caution">
    <text evidence="5">The sequence shown here is derived from an EMBL/GenBank/DDBJ whole genome shotgun (WGS) entry which is preliminary data.</text>
</comment>
<dbReference type="Gene3D" id="3.40.50.920">
    <property type="match status" value="1"/>
</dbReference>
<keyword evidence="6" id="KW-1185">Reference proteome</keyword>
<dbReference type="Pfam" id="PF02780">
    <property type="entry name" value="Transketolase_C"/>
    <property type="match status" value="1"/>
</dbReference>
<evidence type="ECO:0000256" key="3">
    <source>
        <dbReference type="ARBA" id="ARBA00023052"/>
    </source>
</evidence>
<dbReference type="InterPro" id="IPR033248">
    <property type="entry name" value="Transketolase_C"/>
</dbReference>
<dbReference type="RefSeq" id="WP_186853164.1">
    <property type="nucleotide sequence ID" value="NZ_JACOPO010000007.1"/>
</dbReference>
<dbReference type="PANTHER" id="PTHR43825:SF1">
    <property type="entry name" value="TRANSKETOLASE-LIKE PYRIMIDINE-BINDING DOMAIN-CONTAINING PROTEIN"/>
    <property type="match status" value="1"/>
</dbReference>
<gene>
    <name evidence="5" type="ORF">H8S11_10950</name>
</gene>
<dbReference type="SUPFAM" id="SSF52922">
    <property type="entry name" value="TK C-terminal domain-like"/>
    <property type="match status" value="1"/>
</dbReference>
<dbReference type="InterPro" id="IPR051157">
    <property type="entry name" value="PDH/Transketolase"/>
</dbReference>
<evidence type="ECO:0000259" key="4">
    <source>
        <dbReference type="SMART" id="SM00861"/>
    </source>
</evidence>
<evidence type="ECO:0000313" key="5">
    <source>
        <dbReference type="EMBL" id="MBC5723325.1"/>
    </source>
</evidence>
<accession>A0A8J6IYR1</accession>
<dbReference type="PANTHER" id="PTHR43825">
    <property type="entry name" value="PYRUVATE DEHYDROGENASE E1 COMPONENT"/>
    <property type="match status" value="1"/>
</dbReference>
<dbReference type="FunFam" id="3.40.50.970:FF:000129">
    <property type="entry name" value="Transketolase"/>
    <property type="match status" value="1"/>
</dbReference>
<dbReference type="InterPro" id="IPR009014">
    <property type="entry name" value="Transketo_C/PFOR_II"/>
</dbReference>
<evidence type="ECO:0000256" key="1">
    <source>
        <dbReference type="ARBA" id="ARBA00001964"/>
    </source>
</evidence>